<name>W7LYC1_GIBM7</name>
<sequence length="129" mass="14916">MTCSDRLGRDILCCRLSRRLANERLFAGQPCSAGRGSGVANDGSSDKRTSTRWSDGLLVRNFWVTLLLLYTIANRISNHCRWNMVQNINHLFPRRFIKKPNYNLSRTQKSKTWLVWPNPELSTVQYVEA</sequence>
<dbReference type="EMBL" id="CM000581">
    <property type="protein sequence ID" value="EWG43626.1"/>
    <property type="molecule type" value="Genomic_DNA"/>
</dbReference>
<dbReference type="AlphaFoldDB" id="W7LYC1"/>
<dbReference type="Proteomes" id="UP000009096">
    <property type="component" value="Chromosome 4"/>
</dbReference>
<proteinExistence type="predicted"/>
<organism evidence="1 2">
    <name type="scientific">Gibberella moniliformis (strain M3125 / FGSC 7600)</name>
    <name type="common">Maize ear and stalk rot fungus</name>
    <name type="synonym">Fusarium verticillioides</name>
    <dbReference type="NCBI Taxonomy" id="334819"/>
    <lineage>
        <taxon>Eukaryota</taxon>
        <taxon>Fungi</taxon>
        <taxon>Dikarya</taxon>
        <taxon>Ascomycota</taxon>
        <taxon>Pezizomycotina</taxon>
        <taxon>Sordariomycetes</taxon>
        <taxon>Hypocreomycetidae</taxon>
        <taxon>Hypocreales</taxon>
        <taxon>Nectriaceae</taxon>
        <taxon>Fusarium</taxon>
        <taxon>Fusarium fujikuroi species complex</taxon>
    </lineage>
</organism>
<evidence type="ECO:0000313" key="2">
    <source>
        <dbReference type="Proteomes" id="UP000009096"/>
    </source>
</evidence>
<dbReference type="GeneID" id="30072463"/>
<protein>
    <submittedName>
        <fullName evidence="1">Uncharacterized protein</fullName>
    </submittedName>
</protein>
<dbReference type="KEGG" id="fvr:FVEG_15587"/>
<dbReference type="EMBL" id="DS022246">
    <property type="protein sequence ID" value="EWG43626.1"/>
    <property type="molecule type" value="Genomic_DNA"/>
</dbReference>
<accession>W7LYC1</accession>
<reference evidence="1 2" key="1">
    <citation type="journal article" date="2010" name="Nature">
        <title>Comparative genomics reveals mobile pathogenicity chromosomes in Fusarium.</title>
        <authorList>
            <person name="Ma L.J."/>
            <person name="van der Does H.C."/>
            <person name="Borkovich K.A."/>
            <person name="Coleman J.J."/>
            <person name="Daboussi M.J."/>
            <person name="Di Pietro A."/>
            <person name="Dufresne M."/>
            <person name="Freitag M."/>
            <person name="Grabherr M."/>
            <person name="Henrissat B."/>
            <person name="Houterman P.M."/>
            <person name="Kang S."/>
            <person name="Shim W.B."/>
            <person name="Woloshuk C."/>
            <person name="Xie X."/>
            <person name="Xu J.R."/>
            <person name="Antoniw J."/>
            <person name="Baker S.E."/>
            <person name="Bluhm B.H."/>
            <person name="Breakspear A."/>
            <person name="Brown D.W."/>
            <person name="Butchko R.A."/>
            <person name="Chapman S."/>
            <person name="Coulson R."/>
            <person name="Coutinho P.M."/>
            <person name="Danchin E.G."/>
            <person name="Diener A."/>
            <person name="Gale L.R."/>
            <person name="Gardiner D.M."/>
            <person name="Goff S."/>
            <person name="Hammond-Kosack K.E."/>
            <person name="Hilburn K."/>
            <person name="Hua-Van A."/>
            <person name="Jonkers W."/>
            <person name="Kazan K."/>
            <person name="Kodira C.D."/>
            <person name="Koehrsen M."/>
            <person name="Kumar L."/>
            <person name="Lee Y.H."/>
            <person name="Li L."/>
            <person name="Manners J.M."/>
            <person name="Miranda-Saavedra D."/>
            <person name="Mukherjee M."/>
            <person name="Park G."/>
            <person name="Park J."/>
            <person name="Park S.Y."/>
            <person name="Proctor R.H."/>
            <person name="Regev A."/>
            <person name="Ruiz-Roldan M.C."/>
            <person name="Sain D."/>
            <person name="Sakthikumar S."/>
            <person name="Sykes S."/>
            <person name="Schwartz D.C."/>
            <person name="Turgeon B.G."/>
            <person name="Wapinski I."/>
            <person name="Yoder O."/>
            <person name="Young S."/>
            <person name="Zeng Q."/>
            <person name="Zhou S."/>
            <person name="Galagan J."/>
            <person name="Cuomo C.A."/>
            <person name="Kistler H.C."/>
            <person name="Rep M."/>
        </authorList>
    </citation>
    <scope>NUCLEOTIDE SEQUENCE [LARGE SCALE GENOMIC DNA]</scope>
    <source>
        <strain evidence="2">M3125 / FGSC 7600</strain>
    </source>
</reference>
<dbReference type="VEuPathDB" id="FungiDB:FVEG_15587"/>
<gene>
    <name evidence="1" type="ORF">FVEG_15587</name>
</gene>
<dbReference type="RefSeq" id="XP_018749817.1">
    <property type="nucleotide sequence ID" value="XM_018904755.1"/>
</dbReference>
<keyword evidence="2" id="KW-1185">Reference proteome</keyword>
<evidence type="ECO:0000313" key="1">
    <source>
        <dbReference type="EMBL" id="EWG43626.1"/>
    </source>
</evidence>